<keyword evidence="5 9" id="KW-0735">Signal-anchor</keyword>
<dbReference type="InterPro" id="IPR051227">
    <property type="entry name" value="CS_glycosyltransferase"/>
</dbReference>
<evidence type="ECO:0000313" key="11">
    <source>
        <dbReference type="EMBL" id="GFY15515.1"/>
    </source>
</evidence>
<dbReference type="Pfam" id="PF05679">
    <property type="entry name" value="CHGN"/>
    <property type="match status" value="1"/>
</dbReference>
<evidence type="ECO:0000256" key="6">
    <source>
        <dbReference type="ARBA" id="ARBA00022989"/>
    </source>
</evidence>
<dbReference type="Proteomes" id="UP000887159">
    <property type="component" value="Unassembled WGS sequence"/>
</dbReference>
<protein>
    <recommendedName>
        <fullName evidence="9">Hexosyltransferase</fullName>
        <ecNumber evidence="9">2.4.1.-</ecNumber>
    </recommendedName>
</protein>
<feature type="compositionally biased region" description="Polar residues" evidence="10">
    <location>
        <begin position="204"/>
        <end position="221"/>
    </location>
</feature>
<evidence type="ECO:0000313" key="12">
    <source>
        <dbReference type="Proteomes" id="UP000887159"/>
    </source>
</evidence>
<keyword evidence="3 9" id="KW-0808">Transferase</keyword>
<proteinExistence type="inferred from homology"/>
<dbReference type="GO" id="GO:0032580">
    <property type="term" value="C:Golgi cisterna membrane"/>
    <property type="evidence" value="ECO:0007669"/>
    <property type="project" value="UniProtKB-SubCell"/>
</dbReference>
<feature type="compositionally biased region" description="Polar residues" evidence="10">
    <location>
        <begin position="686"/>
        <end position="707"/>
    </location>
</feature>
<dbReference type="SUPFAM" id="SSF53448">
    <property type="entry name" value="Nucleotide-diphospho-sugar transferases"/>
    <property type="match status" value="1"/>
</dbReference>
<sequence length="707" mass="80742">MRTWRNLGGKAKLASFFATRKYSNKREKNKINSPPLAVVIQFGIDSVDVLLWGLLAISVPITKFNWLIPGAVEETFSHQSPDMLYWGRSGDCIAWEAFALCDGRHSDEYLTAIWMSADMTAPVIEAENNSTPARGKNTAVKHEKSYLSTSMTFFFRDGSGHPKHPSSMRLATRIAIILFSISVVSVILIGRCGLKLEEELRVESSASGPMSPDTSMYQMTNNEDESDAARKKEDEHRIETQRLQNEIAELKKKLESFQKLSDDIQPIPVKSVASHNLLGVEECSEYIEKQISTAEIKHGVQLNNEYEIIPFSHFTFSRVYPVDLGLGKRVVEKPIGYRRKDLLEVFVRALEIMNKDRQGKYRYAVDDFVEGVFRNDPTTGTQYSLYFRERNTSRTYRTLTLIRPFAPLQLVSDKSERTAKRLINVILPLSGRIDTFRNFMDKFVKVGIRHDKRIFLTVVYFGLEGLLDVQQILTKVSRDTKFRNFKLLTLNDTFSRGKGLQVGVQHWTKGDVLLFMCDVDVIFSTKFLERCRLNAEPGKKVYYPIVFSLFNPSIVYSLQGKETPSESEQLLISRDTGFWRDFGYGMTCQYRSDFLKLKGFDEDIVGWGGEDVMLYRKYVRSKLMVIRSTDPGIFHLWHEKKCDSQTLSMDQQRACLRSRALSEASHAQLGLLAFREELKKREEKSASSSQDSAVTNSATGHIGENNV</sequence>
<name>A0A8X6VQ38_TRICX</name>
<dbReference type="InterPro" id="IPR029044">
    <property type="entry name" value="Nucleotide-diphossugar_trans"/>
</dbReference>
<gene>
    <name evidence="11" type="primary">CSGALNACT2</name>
    <name evidence="11" type="ORF">TNCV_1573261</name>
</gene>
<evidence type="ECO:0000256" key="3">
    <source>
        <dbReference type="ARBA" id="ARBA00022679"/>
    </source>
</evidence>
<feature type="region of interest" description="Disordered" evidence="10">
    <location>
        <begin position="202"/>
        <end position="238"/>
    </location>
</feature>
<evidence type="ECO:0000256" key="9">
    <source>
        <dbReference type="RuleBase" id="RU364016"/>
    </source>
</evidence>
<dbReference type="Gene3D" id="3.90.550.10">
    <property type="entry name" value="Spore Coat Polysaccharide Biosynthesis Protein SpsA, Chain A"/>
    <property type="match status" value="1"/>
</dbReference>
<keyword evidence="4" id="KW-0812">Transmembrane</keyword>
<comment type="subcellular location">
    <subcellularLocation>
        <location evidence="1 9">Golgi apparatus</location>
        <location evidence="1 9">Golgi stack membrane</location>
        <topology evidence="1 9">Single-pass type II membrane protein</topology>
    </subcellularLocation>
</comment>
<feature type="region of interest" description="Disordered" evidence="10">
    <location>
        <begin position="682"/>
        <end position="707"/>
    </location>
</feature>
<accession>A0A8X6VQ38</accession>
<keyword evidence="7 9" id="KW-0333">Golgi apparatus</keyword>
<dbReference type="AlphaFoldDB" id="A0A8X6VQ38"/>
<comment type="similarity">
    <text evidence="2 9">Belongs to the chondroitin N-acetylgalactosaminyltransferase family.</text>
</comment>
<keyword evidence="12" id="KW-1185">Reference proteome</keyword>
<evidence type="ECO:0000256" key="10">
    <source>
        <dbReference type="SAM" id="MobiDB-lite"/>
    </source>
</evidence>
<evidence type="ECO:0000256" key="1">
    <source>
        <dbReference type="ARBA" id="ARBA00004447"/>
    </source>
</evidence>
<comment type="caution">
    <text evidence="11">The sequence shown here is derived from an EMBL/GenBank/DDBJ whole genome shotgun (WGS) entry which is preliminary data.</text>
</comment>
<dbReference type="EMBL" id="BMAU01021334">
    <property type="protein sequence ID" value="GFY15515.1"/>
    <property type="molecule type" value="Genomic_DNA"/>
</dbReference>
<evidence type="ECO:0000256" key="4">
    <source>
        <dbReference type="ARBA" id="ARBA00022692"/>
    </source>
</evidence>
<evidence type="ECO:0000256" key="8">
    <source>
        <dbReference type="ARBA" id="ARBA00023136"/>
    </source>
</evidence>
<dbReference type="PANTHER" id="PTHR12369">
    <property type="entry name" value="CHONDROITIN SYNTHASE"/>
    <property type="match status" value="1"/>
</dbReference>
<dbReference type="InterPro" id="IPR008428">
    <property type="entry name" value="Chond_GalNAc"/>
</dbReference>
<keyword evidence="6" id="KW-1133">Transmembrane helix</keyword>
<reference evidence="11" key="1">
    <citation type="submission" date="2020-08" db="EMBL/GenBank/DDBJ databases">
        <title>Multicomponent nature underlies the extraordinary mechanical properties of spider dragline silk.</title>
        <authorList>
            <person name="Kono N."/>
            <person name="Nakamura H."/>
            <person name="Mori M."/>
            <person name="Yoshida Y."/>
            <person name="Ohtoshi R."/>
            <person name="Malay A.D."/>
            <person name="Moran D.A.P."/>
            <person name="Tomita M."/>
            <person name="Numata K."/>
            <person name="Arakawa K."/>
        </authorList>
    </citation>
    <scope>NUCLEOTIDE SEQUENCE</scope>
</reference>
<dbReference type="GO" id="GO:0047238">
    <property type="term" value="F:glucuronosyl-N-acetylgalactosaminyl-proteoglycan 4-beta-N-acetylgalactosaminyltransferase activity"/>
    <property type="evidence" value="ECO:0007669"/>
    <property type="project" value="TreeGrafter"/>
</dbReference>
<evidence type="ECO:0000256" key="2">
    <source>
        <dbReference type="ARBA" id="ARBA00009239"/>
    </source>
</evidence>
<organism evidence="11 12">
    <name type="scientific">Trichonephila clavipes</name>
    <name type="common">Golden silk orbweaver</name>
    <name type="synonym">Nephila clavipes</name>
    <dbReference type="NCBI Taxonomy" id="2585209"/>
    <lineage>
        <taxon>Eukaryota</taxon>
        <taxon>Metazoa</taxon>
        <taxon>Ecdysozoa</taxon>
        <taxon>Arthropoda</taxon>
        <taxon>Chelicerata</taxon>
        <taxon>Arachnida</taxon>
        <taxon>Araneae</taxon>
        <taxon>Araneomorphae</taxon>
        <taxon>Entelegynae</taxon>
        <taxon>Araneoidea</taxon>
        <taxon>Nephilidae</taxon>
        <taxon>Trichonephila</taxon>
    </lineage>
</organism>
<feature type="compositionally biased region" description="Basic and acidic residues" evidence="10">
    <location>
        <begin position="227"/>
        <end position="238"/>
    </location>
</feature>
<keyword evidence="8" id="KW-0472">Membrane</keyword>
<evidence type="ECO:0000256" key="5">
    <source>
        <dbReference type="ARBA" id="ARBA00022968"/>
    </source>
</evidence>
<evidence type="ECO:0000256" key="7">
    <source>
        <dbReference type="ARBA" id="ARBA00023034"/>
    </source>
</evidence>
<dbReference type="PANTHER" id="PTHR12369:SF45">
    <property type="entry name" value="HEXOSYLTRANSFERASE"/>
    <property type="match status" value="1"/>
</dbReference>
<dbReference type="EC" id="2.4.1.-" evidence="9"/>